<dbReference type="GO" id="GO:0004075">
    <property type="term" value="F:biotin carboxylase activity"/>
    <property type="evidence" value="ECO:0007669"/>
    <property type="project" value="UniProtKB-EC"/>
</dbReference>
<evidence type="ECO:0000256" key="1">
    <source>
        <dbReference type="ARBA" id="ARBA00003761"/>
    </source>
</evidence>
<dbReference type="PROSITE" id="PS50975">
    <property type="entry name" value="ATP_GRASP"/>
    <property type="match status" value="1"/>
</dbReference>
<dbReference type="InterPro" id="IPR011761">
    <property type="entry name" value="ATP-grasp"/>
</dbReference>
<keyword evidence="4 7" id="KW-0547">Nucleotide-binding</keyword>
<evidence type="ECO:0000256" key="2">
    <source>
        <dbReference type="ARBA" id="ARBA00013263"/>
    </source>
</evidence>
<evidence type="ECO:0000256" key="5">
    <source>
        <dbReference type="ARBA" id="ARBA00022840"/>
    </source>
</evidence>
<dbReference type="Pfam" id="PF02785">
    <property type="entry name" value="Biotin_carb_C"/>
    <property type="match status" value="1"/>
</dbReference>
<proteinExistence type="predicted"/>
<dbReference type="SUPFAM" id="SSF56059">
    <property type="entry name" value="Glutathione synthetase ATP-binding domain-like"/>
    <property type="match status" value="1"/>
</dbReference>
<dbReference type="GO" id="GO:0005524">
    <property type="term" value="F:ATP binding"/>
    <property type="evidence" value="ECO:0007669"/>
    <property type="project" value="UniProtKB-UniRule"/>
</dbReference>
<accession>A0A2N3G577</accession>
<gene>
    <name evidence="11" type="ORF">CVT63_05725</name>
</gene>
<dbReference type="InterPro" id="IPR016185">
    <property type="entry name" value="PreATP-grasp_dom_sf"/>
</dbReference>
<evidence type="ECO:0000259" key="9">
    <source>
        <dbReference type="PROSITE" id="PS50975"/>
    </source>
</evidence>
<dbReference type="InterPro" id="IPR011764">
    <property type="entry name" value="Biotin_carboxylation_dom"/>
</dbReference>
<feature type="region of interest" description="Disordered" evidence="8">
    <location>
        <begin position="454"/>
        <end position="487"/>
    </location>
</feature>
<feature type="compositionally biased region" description="Polar residues" evidence="8">
    <location>
        <begin position="318"/>
        <end position="329"/>
    </location>
</feature>
<dbReference type="EMBL" id="PHEX01000047">
    <property type="protein sequence ID" value="PKQ27880.1"/>
    <property type="molecule type" value="Genomic_DNA"/>
</dbReference>
<dbReference type="Pfam" id="PF00289">
    <property type="entry name" value="Biotin_carb_N"/>
    <property type="match status" value="1"/>
</dbReference>
<dbReference type="InterPro" id="IPR005481">
    <property type="entry name" value="BC-like_N"/>
</dbReference>
<dbReference type="SUPFAM" id="SSF51246">
    <property type="entry name" value="Rudiment single hybrid motif"/>
    <property type="match status" value="1"/>
</dbReference>
<comment type="function">
    <text evidence="1">This protein is a component of the acetyl coenzyme A carboxylase complex; first, biotin carboxylase catalyzes the carboxylation of the carrier protein and then the transcarboxylase transfers the carboxyl group to form malonyl-CoA.</text>
</comment>
<evidence type="ECO:0000313" key="11">
    <source>
        <dbReference type="EMBL" id="PKQ27880.1"/>
    </source>
</evidence>
<evidence type="ECO:0000256" key="6">
    <source>
        <dbReference type="ARBA" id="ARBA00048600"/>
    </source>
</evidence>
<protein>
    <recommendedName>
        <fullName evidence="2">biotin carboxylase</fullName>
        <ecNumber evidence="2">6.3.4.14</ecNumber>
    </recommendedName>
</protein>
<comment type="caution">
    <text evidence="11">The sequence shown here is derived from an EMBL/GenBank/DDBJ whole genome shotgun (WGS) entry which is preliminary data.</text>
</comment>
<reference evidence="11 12" key="1">
    <citation type="journal article" date="2017" name="ISME J.">
        <title>Potential for microbial H2 and metal transformations associated with novel bacteria and archaea in deep terrestrial subsurface sediments.</title>
        <authorList>
            <person name="Hernsdorf A.W."/>
            <person name="Amano Y."/>
            <person name="Miyakawa K."/>
            <person name="Ise K."/>
            <person name="Suzuki Y."/>
            <person name="Anantharaman K."/>
            <person name="Probst A."/>
            <person name="Burstein D."/>
            <person name="Thomas B.C."/>
            <person name="Banfield J.F."/>
        </authorList>
    </citation>
    <scope>NUCLEOTIDE SEQUENCE [LARGE SCALE GENOMIC DNA]</scope>
    <source>
        <strain evidence="11">HGW-Actinobacteria-3</strain>
    </source>
</reference>
<dbReference type="InterPro" id="IPR011054">
    <property type="entry name" value="Rudment_hybrid_motif"/>
</dbReference>
<organism evidence="11 12">
    <name type="scientific">Candidatus Anoxymicrobium japonicum</name>
    <dbReference type="NCBI Taxonomy" id="2013648"/>
    <lineage>
        <taxon>Bacteria</taxon>
        <taxon>Bacillati</taxon>
        <taxon>Actinomycetota</taxon>
        <taxon>Candidatus Geothermincolia</taxon>
        <taxon>Candidatus Geothermincolales</taxon>
        <taxon>Candidatus Anoxymicrobiaceae</taxon>
        <taxon>Candidatus Anoxymicrobium</taxon>
    </lineage>
</organism>
<name>A0A2N3G577_9ACTN</name>
<dbReference type="SUPFAM" id="SSF52440">
    <property type="entry name" value="PreATP-grasp domain"/>
    <property type="match status" value="1"/>
</dbReference>
<dbReference type="PANTHER" id="PTHR48095">
    <property type="entry name" value="PYRUVATE CARBOXYLASE SUBUNIT A"/>
    <property type="match status" value="1"/>
</dbReference>
<dbReference type="AlphaFoldDB" id="A0A2N3G577"/>
<dbReference type="Pfam" id="PF02786">
    <property type="entry name" value="CPSase_L_D2"/>
    <property type="match status" value="1"/>
</dbReference>
<evidence type="ECO:0000256" key="3">
    <source>
        <dbReference type="ARBA" id="ARBA00022598"/>
    </source>
</evidence>
<sequence length="487" mass="53526">MLIANRGEIALRIMRTCRENNIETIAVYSTADRDSLHVQHADASCCIGDGAAQDSYMNISNIICAALHLKADAIHPGYGFLSEDSRFAEICDTHNLSYIGPRVEALRVAGDKVLSREVALRCDIPVLPATHLTHRIGNLRDEVGEVGYPVVAKPRAGGGGRGILHVPDESALERCMSDRSLMRSIEKGEYFFERFLTRPRHIEVQLIADFGGDVRAIGLRDCSIQKNKQKIIEEAPPPHLSRHLRNRLFDAAIRFCKASGFTTVGTAEFLVDGEEFYFMEFNPRIQVEHTVTEMTTGLDLVWEQIRLSAGEPLEAAQTAESRQAPQSGRESGHEGHAIQARISAEWAQGTPGFCGNVESLQFPGGPGIRVDTHVHPGCDLPYLYDPLLVKVITWASTRGGAVQRIRRALDEVSIGGVKTNLSALQAIVESRDFGHGHYDTSSFEALGSGFDDFDPAVAHEDMEGPSRDAYSPPTGRSSIEIQQKEVK</sequence>
<comment type="catalytic activity">
    <reaction evidence="6">
        <text>N(6)-biotinyl-L-lysyl-[protein] + hydrogencarbonate + ATP = N(6)-carboxybiotinyl-L-lysyl-[protein] + ADP + phosphate + H(+)</text>
        <dbReference type="Rhea" id="RHEA:13501"/>
        <dbReference type="Rhea" id="RHEA-COMP:10505"/>
        <dbReference type="Rhea" id="RHEA-COMP:10506"/>
        <dbReference type="ChEBI" id="CHEBI:15378"/>
        <dbReference type="ChEBI" id="CHEBI:17544"/>
        <dbReference type="ChEBI" id="CHEBI:30616"/>
        <dbReference type="ChEBI" id="CHEBI:43474"/>
        <dbReference type="ChEBI" id="CHEBI:83144"/>
        <dbReference type="ChEBI" id="CHEBI:83145"/>
        <dbReference type="ChEBI" id="CHEBI:456216"/>
        <dbReference type="EC" id="6.3.4.14"/>
    </reaction>
</comment>
<keyword evidence="5 7" id="KW-0067">ATP-binding</keyword>
<dbReference type="SMART" id="SM00878">
    <property type="entry name" value="Biotin_carb_C"/>
    <property type="match status" value="1"/>
</dbReference>
<dbReference type="PROSITE" id="PS50979">
    <property type="entry name" value="BC"/>
    <property type="match status" value="1"/>
</dbReference>
<evidence type="ECO:0000256" key="7">
    <source>
        <dbReference type="PROSITE-ProRule" id="PRU00409"/>
    </source>
</evidence>
<feature type="domain" description="ATP-grasp" evidence="9">
    <location>
        <begin position="116"/>
        <end position="309"/>
    </location>
</feature>
<dbReference type="GO" id="GO:0046872">
    <property type="term" value="F:metal ion binding"/>
    <property type="evidence" value="ECO:0007669"/>
    <property type="project" value="InterPro"/>
</dbReference>
<dbReference type="Gene3D" id="3.30.470.20">
    <property type="entry name" value="ATP-grasp fold, B domain"/>
    <property type="match status" value="1"/>
</dbReference>
<evidence type="ECO:0000256" key="8">
    <source>
        <dbReference type="SAM" id="MobiDB-lite"/>
    </source>
</evidence>
<dbReference type="PANTHER" id="PTHR48095:SF2">
    <property type="entry name" value="BIOTIN CARBOXYLASE, CHLOROPLASTIC"/>
    <property type="match status" value="1"/>
</dbReference>
<feature type="domain" description="Biotin carboxylation" evidence="10">
    <location>
        <begin position="1"/>
        <end position="448"/>
    </location>
</feature>
<keyword evidence="3 11" id="KW-0436">Ligase</keyword>
<feature type="compositionally biased region" description="Basic and acidic residues" evidence="8">
    <location>
        <begin position="457"/>
        <end position="466"/>
    </location>
</feature>
<feature type="region of interest" description="Disordered" evidence="8">
    <location>
        <begin position="314"/>
        <end position="337"/>
    </location>
</feature>
<dbReference type="InterPro" id="IPR005482">
    <property type="entry name" value="Biotin_COase_C"/>
</dbReference>
<evidence type="ECO:0000313" key="12">
    <source>
        <dbReference type="Proteomes" id="UP000233654"/>
    </source>
</evidence>
<evidence type="ECO:0000259" key="10">
    <source>
        <dbReference type="PROSITE" id="PS50979"/>
    </source>
</evidence>
<dbReference type="EC" id="6.3.4.14" evidence="2"/>
<dbReference type="InterPro" id="IPR005479">
    <property type="entry name" value="CPAse_ATP-bd"/>
</dbReference>
<dbReference type="Proteomes" id="UP000233654">
    <property type="component" value="Unassembled WGS sequence"/>
</dbReference>
<evidence type="ECO:0000256" key="4">
    <source>
        <dbReference type="ARBA" id="ARBA00022741"/>
    </source>
</evidence>
<dbReference type="InterPro" id="IPR051602">
    <property type="entry name" value="ACC_Biotin_Carboxylase"/>
</dbReference>